<organism evidence="2 3">
    <name type="scientific">Stigmatella ashevillensis</name>
    <dbReference type="NCBI Taxonomy" id="2995309"/>
    <lineage>
        <taxon>Bacteria</taxon>
        <taxon>Pseudomonadati</taxon>
        <taxon>Myxococcota</taxon>
        <taxon>Myxococcia</taxon>
        <taxon>Myxococcales</taxon>
        <taxon>Cystobacterineae</taxon>
        <taxon>Archangiaceae</taxon>
        <taxon>Stigmatella</taxon>
    </lineage>
</organism>
<comment type="caution">
    <text evidence="2">The sequence shown here is derived from an EMBL/GenBank/DDBJ whole genome shotgun (WGS) entry which is preliminary data.</text>
</comment>
<evidence type="ECO:0000256" key="1">
    <source>
        <dbReference type="SAM" id="MobiDB-lite"/>
    </source>
</evidence>
<dbReference type="Proteomes" id="UP001221838">
    <property type="component" value="Unassembled WGS sequence"/>
</dbReference>
<gene>
    <name evidence="2" type="ORF">POL68_24790</name>
</gene>
<name>A0ABT5DDM8_9BACT</name>
<dbReference type="EMBL" id="JAQNDM010000002">
    <property type="protein sequence ID" value="MDC0711709.1"/>
    <property type="molecule type" value="Genomic_DNA"/>
</dbReference>
<protein>
    <submittedName>
        <fullName evidence="2">Uncharacterized protein</fullName>
    </submittedName>
</protein>
<accession>A0ABT5DDM8</accession>
<evidence type="ECO:0000313" key="2">
    <source>
        <dbReference type="EMBL" id="MDC0711709.1"/>
    </source>
</evidence>
<reference evidence="2 3" key="1">
    <citation type="submission" date="2022-11" db="EMBL/GenBank/DDBJ databases">
        <title>Minimal conservation of predation-associated metabolite biosynthetic gene clusters underscores biosynthetic potential of Myxococcota including descriptions for ten novel species: Archangium lansinium sp. nov., Myxococcus landrumus sp. nov., Nannocystis bai.</title>
        <authorList>
            <person name="Ahearne A."/>
            <person name="Stevens C."/>
            <person name="Dowd S."/>
        </authorList>
    </citation>
    <scope>NUCLEOTIDE SEQUENCE [LARGE SCALE GENOMIC DNA]</scope>
    <source>
        <strain evidence="2 3">NCWAL01</strain>
    </source>
</reference>
<evidence type="ECO:0000313" key="3">
    <source>
        <dbReference type="Proteomes" id="UP001221838"/>
    </source>
</evidence>
<proteinExistence type="predicted"/>
<sequence>MTTGAAWSDQRRALALLLAFFPALKPDFTAFFPALSPDFPALSPGSQQRRTNAPHMEGCPSWESIPTIT</sequence>
<dbReference type="RefSeq" id="WP_272141699.1">
    <property type="nucleotide sequence ID" value="NZ_JAQNDM010000002.1"/>
</dbReference>
<feature type="region of interest" description="Disordered" evidence="1">
    <location>
        <begin position="42"/>
        <end position="69"/>
    </location>
</feature>
<keyword evidence="3" id="KW-1185">Reference proteome</keyword>